<sequence>MKTVNSLRIEIGVVVAGELDTVDREALGKAIEWLSDELTKTHSTGGLQFCFTQLQRPEMLVGFLAEPSILLRQAQEERDRKHWDFVFVVTAAELIGKYTSSSCFAALSRPFDAAVFSTSLIDPKASGEPSGRDQRVERIAGRLGRLMLHAIGHLSGLGQMGDAENFMYRPTSASEVDRMSELEEWQQERQQASLIEMADPRLEEDAPANIRRWWFAPQAAWINRREIAEAVWAARPWQFPRRLSGLAIASVSTLLVLMMTAEAWDLALAQSIPAQILLAVLVLIAATVFVAMRQQLLIRRSSTRSEQNVVTTVSALLIVSVGLATMWVMLLVFALLISSLLFSAPLIASWAASGNLAAGQVDFGCRFAMSSFGSSLGLLIGALGASFESQNYFQHVIFVDEEL</sequence>
<dbReference type="Gene3D" id="3.40.390.10">
    <property type="entry name" value="Collagenase (Catalytic Domain)"/>
    <property type="match status" value="1"/>
</dbReference>
<feature type="transmembrane region" description="Helical" evidence="1">
    <location>
        <begin position="313"/>
        <end position="346"/>
    </location>
</feature>
<evidence type="ECO:0000313" key="3">
    <source>
        <dbReference type="Proteomes" id="UP000315082"/>
    </source>
</evidence>
<keyword evidence="1" id="KW-0472">Membrane</keyword>
<accession>A0A518JX18</accession>
<evidence type="ECO:0000256" key="1">
    <source>
        <dbReference type="SAM" id="Phobius"/>
    </source>
</evidence>
<dbReference type="InterPro" id="IPR024079">
    <property type="entry name" value="MetalloPept_cat_dom_sf"/>
</dbReference>
<feature type="transmembrane region" description="Helical" evidence="1">
    <location>
        <begin position="272"/>
        <end position="292"/>
    </location>
</feature>
<dbReference type="RefSeq" id="WP_145098711.1">
    <property type="nucleotide sequence ID" value="NZ_CP036348.1"/>
</dbReference>
<proteinExistence type="predicted"/>
<keyword evidence="1" id="KW-1133">Transmembrane helix</keyword>
<feature type="transmembrane region" description="Helical" evidence="1">
    <location>
        <begin position="366"/>
        <end position="387"/>
    </location>
</feature>
<keyword evidence="3" id="KW-1185">Reference proteome</keyword>
<dbReference type="KEGG" id="rcf:Poly24_38000"/>
<keyword evidence="1" id="KW-0812">Transmembrane</keyword>
<protein>
    <submittedName>
        <fullName evidence="2">Uncharacterized protein</fullName>
    </submittedName>
</protein>
<organism evidence="2 3">
    <name type="scientific">Rosistilla carotiformis</name>
    <dbReference type="NCBI Taxonomy" id="2528017"/>
    <lineage>
        <taxon>Bacteria</taxon>
        <taxon>Pseudomonadati</taxon>
        <taxon>Planctomycetota</taxon>
        <taxon>Planctomycetia</taxon>
        <taxon>Pirellulales</taxon>
        <taxon>Pirellulaceae</taxon>
        <taxon>Rosistilla</taxon>
    </lineage>
</organism>
<dbReference type="OrthoDB" id="7831148at2"/>
<reference evidence="2 3" key="1">
    <citation type="submission" date="2019-02" db="EMBL/GenBank/DDBJ databases">
        <title>Deep-cultivation of Planctomycetes and their phenomic and genomic characterization uncovers novel biology.</title>
        <authorList>
            <person name="Wiegand S."/>
            <person name="Jogler M."/>
            <person name="Boedeker C."/>
            <person name="Pinto D."/>
            <person name="Vollmers J."/>
            <person name="Rivas-Marin E."/>
            <person name="Kohn T."/>
            <person name="Peeters S.H."/>
            <person name="Heuer A."/>
            <person name="Rast P."/>
            <person name="Oberbeckmann S."/>
            <person name="Bunk B."/>
            <person name="Jeske O."/>
            <person name="Meyerdierks A."/>
            <person name="Storesund J.E."/>
            <person name="Kallscheuer N."/>
            <person name="Luecker S."/>
            <person name="Lage O.M."/>
            <person name="Pohl T."/>
            <person name="Merkel B.J."/>
            <person name="Hornburger P."/>
            <person name="Mueller R.-W."/>
            <person name="Bruemmer F."/>
            <person name="Labrenz M."/>
            <person name="Spormann A.M."/>
            <person name="Op den Camp H."/>
            <person name="Overmann J."/>
            <person name="Amann R."/>
            <person name="Jetten M.S.M."/>
            <person name="Mascher T."/>
            <person name="Medema M.H."/>
            <person name="Devos D.P."/>
            <person name="Kaster A.-K."/>
            <person name="Ovreas L."/>
            <person name="Rohde M."/>
            <person name="Galperin M.Y."/>
            <person name="Jogler C."/>
        </authorList>
    </citation>
    <scope>NUCLEOTIDE SEQUENCE [LARGE SCALE GENOMIC DNA]</scope>
    <source>
        <strain evidence="2 3">Poly24</strain>
    </source>
</reference>
<name>A0A518JX18_9BACT</name>
<dbReference type="Proteomes" id="UP000315082">
    <property type="component" value="Chromosome"/>
</dbReference>
<dbReference type="EMBL" id="CP036348">
    <property type="protein sequence ID" value="QDV70081.1"/>
    <property type="molecule type" value="Genomic_DNA"/>
</dbReference>
<gene>
    <name evidence="2" type="ORF">Poly24_38000</name>
</gene>
<evidence type="ECO:0000313" key="2">
    <source>
        <dbReference type="EMBL" id="QDV70081.1"/>
    </source>
</evidence>
<feature type="transmembrane region" description="Helical" evidence="1">
    <location>
        <begin position="243"/>
        <end position="260"/>
    </location>
</feature>
<dbReference type="GO" id="GO:0008237">
    <property type="term" value="F:metallopeptidase activity"/>
    <property type="evidence" value="ECO:0007669"/>
    <property type="project" value="InterPro"/>
</dbReference>
<dbReference type="AlphaFoldDB" id="A0A518JX18"/>